<dbReference type="NCBIfam" id="TIGR01539">
    <property type="entry name" value="portal_lambda"/>
    <property type="match status" value="1"/>
</dbReference>
<dbReference type="Pfam" id="PF05136">
    <property type="entry name" value="Phage_portal_2"/>
    <property type="match status" value="1"/>
</dbReference>
<name>A0ABS0ZAQ7_9GAMM</name>
<proteinExistence type="predicted"/>
<reference evidence="2 3" key="1">
    <citation type="submission" date="2020-12" db="EMBL/GenBank/DDBJ databases">
        <title>Comparative genome analysis of fungal antagonists Marinomonas ostreistagni 398 and M. spartinae 468.</title>
        <authorList>
            <person name="Fields J.L."/>
            <person name="Mavrodi O.V."/>
            <person name="Biber P.D."/>
            <person name="Indest K.J."/>
            <person name="Mavrodi D.V."/>
        </authorList>
    </citation>
    <scope>NUCLEOTIDE SEQUENCE [LARGE SCALE GENOMIC DNA]</scope>
    <source>
        <strain evidence="2 3">USM7</strain>
    </source>
</reference>
<sequence length="494" mass="55469">MNGQLRDWNPRSLMADAAILPNLDLGNGRAEDLVRNNAFASNAVQLHVDNIVGHLFRLSYKPRWQRLGINEQDAISFSRDIEQIWTEISDDPSCWLDVERKRTFTMIIREAVATHTRLGEVMAVPFYERSNSPLNTGIKVINPNRVSSPSGMDTDRIRGGVEQNRHGAAIAYHVKNTSSLLYGDGMDFSWQRIPKFTRHGRLRFIHVFEPTGDGQSRGANQFLSVLEQMQMLPKMQKTKLQNAIVNAMFAATIETEMGSEDAFALLGGDTDSKMLGAMLGKIADYHSGVNLKLGGTRIPHLLPNESLNFHSSGNVDNGYVDLESSVLRWLSAGLNVPYEQLARDYKQSSYSSARASILEGWRYFMGRRKVIAARLATQIFRLVFEELVARGEVKLPRGARMDIYQGMAAWTNCEWIGTGRLAIDGLKEVKEAVLRIESGLSTYEKELALMGEDYQEIFAQQLREQKERAEAGLPKPSWIQADSFAPENIPQEAA</sequence>
<protein>
    <submittedName>
        <fullName evidence="2">Phage portal protein</fullName>
    </submittedName>
</protein>
<evidence type="ECO:0000256" key="1">
    <source>
        <dbReference type="SAM" id="MobiDB-lite"/>
    </source>
</evidence>
<keyword evidence="3" id="KW-1185">Reference proteome</keyword>
<dbReference type="EMBL" id="JAEMUH010000007">
    <property type="protein sequence ID" value="MBJ7550751.1"/>
    <property type="molecule type" value="Genomic_DNA"/>
</dbReference>
<dbReference type="InterPro" id="IPR006429">
    <property type="entry name" value="Phage_lambda_portal"/>
</dbReference>
<gene>
    <name evidence="2" type="ORF">JHD44_08660</name>
</gene>
<comment type="caution">
    <text evidence="2">The sequence shown here is derived from an EMBL/GenBank/DDBJ whole genome shotgun (WGS) entry which is preliminary data.</text>
</comment>
<evidence type="ECO:0000313" key="3">
    <source>
        <dbReference type="Proteomes" id="UP000598488"/>
    </source>
</evidence>
<accession>A0ABS0ZAQ7</accession>
<dbReference type="Proteomes" id="UP000598488">
    <property type="component" value="Unassembled WGS sequence"/>
</dbReference>
<feature type="region of interest" description="Disordered" evidence="1">
    <location>
        <begin position="468"/>
        <end position="494"/>
    </location>
</feature>
<organism evidence="2 3">
    <name type="scientific">Marinomonas ostreistagni</name>
    <dbReference type="NCBI Taxonomy" id="359209"/>
    <lineage>
        <taxon>Bacteria</taxon>
        <taxon>Pseudomonadati</taxon>
        <taxon>Pseudomonadota</taxon>
        <taxon>Gammaproteobacteria</taxon>
        <taxon>Oceanospirillales</taxon>
        <taxon>Oceanospirillaceae</taxon>
        <taxon>Marinomonas</taxon>
    </lineage>
</organism>
<evidence type="ECO:0000313" key="2">
    <source>
        <dbReference type="EMBL" id="MBJ7550751.1"/>
    </source>
</evidence>